<dbReference type="Proteomes" id="UP000485367">
    <property type="component" value="Unassembled WGS sequence"/>
</dbReference>
<feature type="transmembrane region" description="Helical" evidence="1">
    <location>
        <begin position="55"/>
        <end position="73"/>
    </location>
</feature>
<reference evidence="2" key="1">
    <citation type="submission" date="2017-02" db="EMBL/GenBank/DDBJ databases">
        <title>Delving into the versatile metabolic prowess of the omnipresent phylum Bacteroidetes.</title>
        <authorList>
            <person name="Nobu M.K."/>
            <person name="Mei R."/>
            <person name="Narihiro T."/>
            <person name="Kuroda K."/>
            <person name="Liu W.-T."/>
        </authorList>
    </citation>
    <scope>NUCLEOTIDE SEQUENCE</scope>
    <source>
        <strain evidence="2">ADurb.Bin280</strain>
    </source>
</reference>
<protein>
    <recommendedName>
        <fullName evidence="3">DUF5673 domain-containing protein</fullName>
    </recommendedName>
</protein>
<gene>
    <name evidence="2" type="ORF">BWY43_00572</name>
</gene>
<keyword evidence="1" id="KW-0472">Membrane</keyword>
<evidence type="ECO:0000313" key="2">
    <source>
        <dbReference type="EMBL" id="OQA52259.1"/>
    </source>
</evidence>
<sequence length="190" mass="21693">MAQIKVKKIATKAKKTPSKAKVVKKQDKEKKIVRMLDIAEVIRWKAPDYYTFEKSPFWALSVGAIAILSSLILIYSENYFPVIIIILAVIVTFQVAHEKPKTQEFALDEGGALVRNSYVPYSELKSFWIAKHGAKSILYLEPVSPLKSPIVIPLGEEKGDNIRHHLLRYLPEKLEAGEEFSEKLIRIFRL</sequence>
<keyword evidence="1" id="KW-1133">Transmembrane helix</keyword>
<evidence type="ECO:0000256" key="1">
    <source>
        <dbReference type="SAM" id="Phobius"/>
    </source>
</evidence>
<dbReference type="AlphaFoldDB" id="A0A1V5SCL5"/>
<comment type="caution">
    <text evidence="2">The sequence shown here is derived from an EMBL/GenBank/DDBJ whole genome shotgun (WGS) entry which is preliminary data.</text>
</comment>
<keyword evidence="1" id="KW-0812">Transmembrane</keyword>
<proteinExistence type="predicted"/>
<feature type="transmembrane region" description="Helical" evidence="1">
    <location>
        <begin position="79"/>
        <end position="96"/>
    </location>
</feature>
<accession>A0A1V5SCL5</accession>
<evidence type="ECO:0008006" key="3">
    <source>
        <dbReference type="Google" id="ProtNLM"/>
    </source>
</evidence>
<dbReference type="EMBL" id="MWBO01000039">
    <property type="protein sequence ID" value="OQA52259.1"/>
    <property type="molecule type" value="Genomic_DNA"/>
</dbReference>
<name>A0A1V5SCL5_9BACT</name>
<organism evidence="2">
    <name type="scientific">candidate division WS2 bacterium ADurb.Bin280</name>
    <dbReference type="NCBI Taxonomy" id="1852829"/>
    <lineage>
        <taxon>Bacteria</taxon>
        <taxon>candidate division WS2</taxon>
    </lineage>
</organism>